<sequence length="89" mass="9878">ARPAPRAADGGEQRPPRRDYRPRPEGDGKERAPRAGAKPRFEGRPPRDDARQGRPGGFVKAERREKQPDPDSPFAKLAALKAELEKKGK</sequence>
<gene>
    <name evidence="2" type="ORF">V3H18_04975</name>
</gene>
<dbReference type="EMBL" id="JAZHYN010000010">
    <property type="protein sequence ID" value="MEF3365883.1"/>
    <property type="molecule type" value="Genomic_DNA"/>
</dbReference>
<evidence type="ECO:0000313" key="3">
    <source>
        <dbReference type="Proteomes" id="UP001350748"/>
    </source>
</evidence>
<evidence type="ECO:0000313" key="2">
    <source>
        <dbReference type="EMBL" id="MEF3365883.1"/>
    </source>
</evidence>
<comment type="caution">
    <text evidence="2">The sequence shown here is derived from an EMBL/GenBank/DDBJ whole genome shotgun (WGS) entry which is preliminary data.</text>
</comment>
<organism evidence="2 3">
    <name type="scientific">Methylocystis borbori</name>
    <dbReference type="NCBI Taxonomy" id="3118750"/>
    <lineage>
        <taxon>Bacteria</taxon>
        <taxon>Pseudomonadati</taxon>
        <taxon>Pseudomonadota</taxon>
        <taxon>Alphaproteobacteria</taxon>
        <taxon>Hyphomicrobiales</taxon>
        <taxon>Methylocystaceae</taxon>
        <taxon>Methylocystis</taxon>
    </lineage>
</organism>
<dbReference type="Proteomes" id="UP001350748">
    <property type="component" value="Unassembled WGS sequence"/>
</dbReference>
<protein>
    <recommendedName>
        <fullName evidence="4">Helicase</fullName>
    </recommendedName>
</protein>
<feature type="compositionally biased region" description="Basic and acidic residues" evidence="1">
    <location>
        <begin position="60"/>
        <end position="69"/>
    </location>
</feature>
<feature type="region of interest" description="Disordered" evidence="1">
    <location>
        <begin position="1"/>
        <end position="75"/>
    </location>
</feature>
<proteinExistence type="predicted"/>
<keyword evidence="3" id="KW-1185">Reference proteome</keyword>
<feature type="non-terminal residue" evidence="2">
    <location>
        <position position="1"/>
    </location>
</feature>
<accession>A0ABU7XEU6</accession>
<evidence type="ECO:0008006" key="4">
    <source>
        <dbReference type="Google" id="ProtNLM"/>
    </source>
</evidence>
<feature type="compositionally biased region" description="Basic and acidic residues" evidence="1">
    <location>
        <begin position="9"/>
        <end position="52"/>
    </location>
</feature>
<evidence type="ECO:0000256" key="1">
    <source>
        <dbReference type="SAM" id="MobiDB-lite"/>
    </source>
</evidence>
<reference evidence="2 3" key="1">
    <citation type="submission" date="2024-02" db="EMBL/GenBank/DDBJ databases">
        <authorList>
            <person name="Grouzdev D."/>
        </authorList>
    </citation>
    <scope>NUCLEOTIDE SEQUENCE [LARGE SCALE GENOMIC DNA]</scope>
    <source>
        <strain evidence="2 3">9N</strain>
    </source>
</reference>
<name>A0ABU7XEU6_9HYPH</name>
<dbReference type="RefSeq" id="WP_332080824.1">
    <property type="nucleotide sequence ID" value="NZ_JAZHYN010000010.1"/>
</dbReference>